<dbReference type="Proteomes" id="UP000320693">
    <property type="component" value="Unassembled WGS sequence"/>
</dbReference>
<name>A0ABQ0S7J6_9PSEU</name>
<dbReference type="EMBL" id="BJNH01000092">
    <property type="protein sequence ID" value="GEC28783.1"/>
    <property type="molecule type" value="Genomic_DNA"/>
</dbReference>
<dbReference type="InterPro" id="IPR003870">
    <property type="entry name" value="DUF222"/>
</dbReference>
<protein>
    <submittedName>
        <fullName evidence="3">HNH endonuclease</fullName>
    </submittedName>
</protein>
<dbReference type="InterPro" id="IPR003615">
    <property type="entry name" value="HNH_nuc"/>
</dbReference>
<dbReference type="GO" id="GO:0004519">
    <property type="term" value="F:endonuclease activity"/>
    <property type="evidence" value="ECO:0007669"/>
    <property type="project" value="UniProtKB-KW"/>
</dbReference>
<feature type="domain" description="HNH nuclease" evidence="2">
    <location>
        <begin position="362"/>
        <end position="413"/>
    </location>
</feature>
<keyword evidence="3" id="KW-0378">Hydrolase</keyword>
<dbReference type="Pfam" id="PF02720">
    <property type="entry name" value="DUF222"/>
    <property type="match status" value="1"/>
</dbReference>
<dbReference type="CDD" id="cd00085">
    <property type="entry name" value="HNHc"/>
    <property type="match status" value="1"/>
</dbReference>
<keyword evidence="3" id="KW-0255">Endonuclease</keyword>
<evidence type="ECO:0000259" key="2">
    <source>
        <dbReference type="SMART" id="SM00507"/>
    </source>
</evidence>
<evidence type="ECO:0000313" key="3">
    <source>
        <dbReference type="EMBL" id="GEC28783.1"/>
    </source>
</evidence>
<feature type="compositionally biased region" description="Basic and acidic residues" evidence="1">
    <location>
        <begin position="12"/>
        <end position="25"/>
    </location>
</feature>
<comment type="caution">
    <text evidence="3">The sequence shown here is derived from an EMBL/GenBank/DDBJ whole genome shotgun (WGS) entry which is preliminary data.</text>
</comment>
<evidence type="ECO:0000313" key="4">
    <source>
        <dbReference type="Proteomes" id="UP000320693"/>
    </source>
</evidence>
<reference evidence="3 4" key="1">
    <citation type="submission" date="2019-06" db="EMBL/GenBank/DDBJ databases">
        <title>Whole genome shotgun sequence of Pseudonocardia saturnea NBRC 14499.</title>
        <authorList>
            <person name="Hosoyama A."/>
            <person name="Uohara A."/>
            <person name="Ohji S."/>
            <person name="Ichikawa N."/>
        </authorList>
    </citation>
    <scope>NUCLEOTIDE SEQUENCE [LARGE SCALE GENOMIC DNA]</scope>
    <source>
        <strain evidence="3 4">NBRC 14499</strain>
    </source>
</reference>
<evidence type="ECO:0000256" key="1">
    <source>
        <dbReference type="SAM" id="MobiDB-lite"/>
    </source>
</evidence>
<feature type="region of interest" description="Disordered" evidence="1">
    <location>
        <begin position="1"/>
        <end position="39"/>
    </location>
</feature>
<keyword evidence="4" id="KW-1185">Reference proteome</keyword>
<feature type="compositionally biased region" description="Acidic residues" evidence="1">
    <location>
        <begin position="27"/>
        <end position="38"/>
    </location>
</feature>
<accession>A0ABQ0S7J6</accession>
<sequence>MTAVHDPPLPTDRPDVHRPDVHTPDPDMPDADQPDVDEPGFPRIDLALVQLVIEHAARATEPSGCTEAELIDQIQQIESLQHSVAALQSSRIRAFAREHVGNGIAAGRTDPERLERGAVAQVALACHTSPAEARSRIRAARDLRAGLDHVREVFTSGGLSATKVAAVVAACSDLDPAERARVDARLAHHDLTRLGIGRLRDLVRRLAAEIAPEKFRARVEAARAERRVTLRPAPDAMVYLTGYLPVEQGAACLAALQKAFVQASVDPAPLTRSRGQVLADTVVERLTGRATATDVDIDVQVVVPVEALLDPGSPLPAEVPGHGPVPVELLATSTGRKTVRRLLTRAGTVIGGDSRSRSFTGLLGLLVRARGGNRCTEPYCDAPIRHVDHIRRVADGGRTTLDNGRGTCEFHNHVREQPGWQVQRTPDGVRTTTPTGHTYLAPGRAAAVTRSGRACPAR</sequence>
<keyword evidence="3" id="KW-0540">Nuclease</keyword>
<proteinExistence type="predicted"/>
<organism evidence="3 4">
    <name type="scientific">Pseudonocardia saturnea</name>
    <dbReference type="NCBI Taxonomy" id="33909"/>
    <lineage>
        <taxon>Bacteria</taxon>
        <taxon>Bacillati</taxon>
        <taxon>Actinomycetota</taxon>
        <taxon>Actinomycetes</taxon>
        <taxon>Pseudonocardiales</taxon>
        <taxon>Pseudonocardiaceae</taxon>
        <taxon>Pseudonocardia</taxon>
    </lineage>
</organism>
<dbReference type="SMART" id="SM00507">
    <property type="entry name" value="HNHc"/>
    <property type="match status" value="1"/>
</dbReference>
<gene>
    <name evidence="3" type="ORF">PSA01_58120</name>
</gene>